<dbReference type="InterPro" id="IPR051200">
    <property type="entry name" value="Host-pathogen_enzymatic-act"/>
</dbReference>
<dbReference type="Proteomes" id="UP001500603">
    <property type="component" value="Unassembled WGS sequence"/>
</dbReference>
<keyword evidence="1" id="KW-0732">Signal</keyword>
<keyword evidence="3" id="KW-1185">Reference proteome</keyword>
<evidence type="ECO:0000313" key="2">
    <source>
        <dbReference type="EMBL" id="GAA5054354.1"/>
    </source>
</evidence>
<dbReference type="Gene3D" id="2.130.10.10">
    <property type="entry name" value="YVTN repeat-like/Quinoprotein amine dehydrogenase"/>
    <property type="match status" value="2"/>
</dbReference>
<reference evidence="3" key="1">
    <citation type="journal article" date="2019" name="Int. J. Syst. Evol. Microbiol.">
        <title>The Global Catalogue of Microorganisms (GCM) 10K type strain sequencing project: providing services to taxonomists for standard genome sequencing and annotation.</title>
        <authorList>
            <consortium name="The Broad Institute Genomics Platform"/>
            <consortium name="The Broad Institute Genome Sequencing Center for Infectious Disease"/>
            <person name="Wu L."/>
            <person name="Ma J."/>
        </authorList>
    </citation>
    <scope>NUCLEOTIDE SEQUENCE [LARGE SCALE GENOMIC DNA]</scope>
    <source>
        <strain evidence="3">JCM 18298</strain>
    </source>
</reference>
<gene>
    <name evidence="2" type="primary">aztD</name>
    <name evidence="2" type="ORF">GCM10023318_29240</name>
</gene>
<dbReference type="PANTHER" id="PTHR47197">
    <property type="entry name" value="PROTEIN NIRF"/>
    <property type="match status" value="1"/>
</dbReference>
<dbReference type="InterPro" id="IPR047697">
    <property type="entry name" value="AztD-like"/>
</dbReference>
<feature type="chain" id="PRO_5046813361" evidence="1">
    <location>
        <begin position="29"/>
        <end position="392"/>
    </location>
</feature>
<feature type="signal peptide" evidence="1">
    <location>
        <begin position="1"/>
        <end position="28"/>
    </location>
</feature>
<proteinExistence type="predicted"/>
<dbReference type="InterPro" id="IPR015943">
    <property type="entry name" value="WD40/YVTN_repeat-like_dom_sf"/>
</dbReference>
<organism evidence="2 3">
    <name type="scientific">Nocardia callitridis</name>
    <dbReference type="NCBI Taxonomy" id="648753"/>
    <lineage>
        <taxon>Bacteria</taxon>
        <taxon>Bacillati</taxon>
        <taxon>Actinomycetota</taxon>
        <taxon>Actinomycetes</taxon>
        <taxon>Mycobacteriales</taxon>
        <taxon>Nocardiaceae</taxon>
        <taxon>Nocardia</taxon>
    </lineage>
</organism>
<dbReference type="InterPro" id="IPR011044">
    <property type="entry name" value="Quino_amine_DH_bsu"/>
</dbReference>
<dbReference type="NCBIfam" id="NF038015">
    <property type="entry name" value="AztD"/>
    <property type="match status" value="1"/>
</dbReference>
<evidence type="ECO:0000256" key="1">
    <source>
        <dbReference type="SAM" id="SignalP"/>
    </source>
</evidence>
<accession>A0ABP9KD26</accession>
<evidence type="ECO:0000313" key="3">
    <source>
        <dbReference type="Proteomes" id="UP001500603"/>
    </source>
</evidence>
<sequence>MEKHMRLRSRAAQSAALSALLGSVFALSGCGTDDSTSDAQSGPAIAEPIAVTYDGGIYLLDGKSLTAAGEVPLDGFLRLNPAGDDRHILVSTKDGFQVLDAAHGELTDTVFPAAKPGHVVRHAGRTVLFADGSGEVTAFDPKQLDHEKPETSSYKAAAPHHGVAVELSNGELVLTLGTEEKRTGIAVLDKDRKEITRNEDCAGVHGESTVQGEAVVIGCETGALVYRDGAITKVHSPTPYGRIGNQSGSEASPIALGDYKQDKDAELERPHQVSLIDTREGKIRLVDIGTSYTFRSLARGPQGEALVLGTDGRIHVIDPEAGAVVRTIPVTDAWEEPLRWQEARPAIFTRGSDVYVSDTASKKVYRIDLATGTVAAQTTLAAAPNELSGVAE</sequence>
<dbReference type="PANTHER" id="PTHR47197:SF3">
    <property type="entry name" value="DIHYDRO-HEME D1 DEHYDROGENASE"/>
    <property type="match status" value="1"/>
</dbReference>
<comment type="caution">
    <text evidence="2">The sequence shown here is derived from an EMBL/GenBank/DDBJ whole genome shotgun (WGS) entry which is preliminary data.</text>
</comment>
<name>A0ABP9KD26_9NOCA</name>
<protein>
    <submittedName>
        <fullName evidence="2">Zinc metallochaperone AztD</fullName>
    </submittedName>
</protein>
<dbReference type="PROSITE" id="PS51257">
    <property type="entry name" value="PROKAR_LIPOPROTEIN"/>
    <property type="match status" value="1"/>
</dbReference>
<dbReference type="EMBL" id="BAABJM010000002">
    <property type="protein sequence ID" value="GAA5054354.1"/>
    <property type="molecule type" value="Genomic_DNA"/>
</dbReference>
<dbReference type="SUPFAM" id="SSF50969">
    <property type="entry name" value="YVTN repeat-like/Quinoprotein amine dehydrogenase"/>
    <property type="match status" value="1"/>
</dbReference>